<dbReference type="EMBL" id="JFFI01002006">
    <property type="protein sequence ID" value="KXH46467.1"/>
    <property type="molecule type" value="Genomic_DNA"/>
</dbReference>
<feature type="compositionally biased region" description="Polar residues" evidence="1">
    <location>
        <begin position="104"/>
        <end position="148"/>
    </location>
</feature>
<dbReference type="OrthoDB" id="4837162at2759"/>
<accession>A0A135TEE1</accession>
<evidence type="ECO:0000313" key="3">
    <source>
        <dbReference type="Proteomes" id="UP000070121"/>
    </source>
</evidence>
<keyword evidence="3" id="KW-1185">Reference proteome</keyword>
<dbReference type="Proteomes" id="UP000070121">
    <property type="component" value="Unassembled WGS sequence"/>
</dbReference>
<comment type="caution">
    <text evidence="2">The sequence shown here is derived from an EMBL/GenBank/DDBJ whole genome shotgun (WGS) entry which is preliminary data.</text>
</comment>
<proteinExistence type="predicted"/>
<evidence type="ECO:0000256" key="1">
    <source>
        <dbReference type="SAM" id="MobiDB-lite"/>
    </source>
</evidence>
<name>A0A135TEE1_9PEZI</name>
<gene>
    <name evidence="2" type="ORF">CSAL01_03028</name>
</gene>
<sequence length="202" mass="22338">MVANEPNCVFGGNLWDHAMEKLIGIRGKELCHVPFYRREIAQFISFLCGARSTYLKGPSSGNPTDVKELKHFLCALDNLGEFVRKYNLSADFKAKGFTSLNQQTPVAGASRGTTATKNNNTGSVPKNNNTGSVPKNNNTGSVPKNQQADENDLCRQVNRIRAENKTLRSMLVKCNGENVSLQSDLVKSRSHKAELMIELQHK</sequence>
<feature type="region of interest" description="Disordered" evidence="1">
    <location>
        <begin position="104"/>
        <end position="154"/>
    </location>
</feature>
<evidence type="ECO:0000313" key="2">
    <source>
        <dbReference type="EMBL" id="KXH46467.1"/>
    </source>
</evidence>
<protein>
    <submittedName>
        <fullName evidence="2">Uncharacterized protein</fullName>
    </submittedName>
</protein>
<reference evidence="2 3" key="1">
    <citation type="submission" date="2014-02" db="EMBL/GenBank/DDBJ databases">
        <title>The genome sequence of Colletotrichum salicis CBS 607.94.</title>
        <authorList>
            <person name="Baroncelli R."/>
            <person name="Thon M.R."/>
        </authorList>
    </citation>
    <scope>NUCLEOTIDE SEQUENCE [LARGE SCALE GENOMIC DNA]</scope>
    <source>
        <strain evidence="2 3">CBS 607.94</strain>
    </source>
</reference>
<dbReference type="AlphaFoldDB" id="A0A135TEE1"/>
<organism evidence="2 3">
    <name type="scientific">Colletotrichum salicis</name>
    <dbReference type="NCBI Taxonomy" id="1209931"/>
    <lineage>
        <taxon>Eukaryota</taxon>
        <taxon>Fungi</taxon>
        <taxon>Dikarya</taxon>
        <taxon>Ascomycota</taxon>
        <taxon>Pezizomycotina</taxon>
        <taxon>Sordariomycetes</taxon>
        <taxon>Hypocreomycetidae</taxon>
        <taxon>Glomerellales</taxon>
        <taxon>Glomerellaceae</taxon>
        <taxon>Colletotrichum</taxon>
        <taxon>Colletotrichum acutatum species complex</taxon>
    </lineage>
</organism>